<name>A0A1I7MFX7_9MICC</name>
<evidence type="ECO:0000313" key="5">
    <source>
        <dbReference type="EMBL" id="SFV20841.1"/>
    </source>
</evidence>
<dbReference type="InterPro" id="IPR004465">
    <property type="entry name" value="RNR_NrdI"/>
</dbReference>
<dbReference type="Proteomes" id="UP000198881">
    <property type="component" value="Unassembled WGS sequence"/>
</dbReference>
<dbReference type="PANTHER" id="PTHR37297">
    <property type="entry name" value="PROTEIN NRDI"/>
    <property type="match status" value="1"/>
</dbReference>
<evidence type="ECO:0000313" key="6">
    <source>
        <dbReference type="Proteomes" id="UP000198881"/>
    </source>
</evidence>
<dbReference type="AlphaFoldDB" id="A0A1I7MFX7"/>
<dbReference type="InterPro" id="IPR029039">
    <property type="entry name" value="Flavoprotein-like_sf"/>
</dbReference>
<dbReference type="Pfam" id="PF07972">
    <property type="entry name" value="Flavodoxin_NdrI"/>
    <property type="match status" value="1"/>
</dbReference>
<organism evidence="5 6">
    <name type="scientific">Micrococcus terreus</name>
    <dbReference type="NCBI Taxonomy" id="574650"/>
    <lineage>
        <taxon>Bacteria</taxon>
        <taxon>Bacillati</taxon>
        <taxon>Actinomycetota</taxon>
        <taxon>Actinomycetes</taxon>
        <taxon>Micrococcales</taxon>
        <taxon>Micrococcaceae</taxon>
        <taxon>Micrococcus</taxon>
    </lineage>
</organism>
<reference evidence="5 6" key="1">
    <citation type="submission" date="2016-10" db="EMBL/GenBank/DDBJ databases">
        <authorList>
            <person name="de Groot N.N."/>
        </authorList>
    </citation>
    <scope>NUCLEOTIDE SEQUENCE [LARGE SCALE GENOMIC DNA]</scope>
    <source>
        <strain evidence="5 6">CGMCC 1.7054</strain>
    </source>
</reference>
<protein>
    <recommendedName>
        <fullName evidence="3 4">Protein NrdI</fullName>
    </recommendedName>
</protein>
<dbReference type="RefSeq" id="WP_091694131.1">
    <property type="nucleotide sequence ID" value="NZ_CBDRLN010000001.1"/>
</dbReference>
<gene>
    <name evidence="4" type="primary">nrdI</name>
    <name evidence="5" type="ORF">SAMN04487966_10244</name>
</gene>
<dbReference type="PIRSF" id="PIRSF005087">
    <property type="entry name" value="NrdI"/>
    <property type="match status" value="1"/>
</dbReference>
<dbReference type="GO" id="GO:0010181">
    <property type="term" value="F:FMN binding"/>
    <property type="evidence" value="ECO:0007669"/>
    <property type="project" value="InterPro"/>
</dbReference>
<comment type="function">
    <text evidence="1 4">Probably involved in ribonucleotide reductase function.</text>
</comment>
<dbReference type="OrthoDB" id="350535at2"/>
<evidence type="ECO:0000256" key="4">
    <source>
        <dbReference type="HAMAP-Rule" id="MF_00128"/>
    </source>
</evidence>
<dbReference type="STRING" id="574650.SAMN04487966_10244"/>
<dbReference type="EMBL" id="FPCG01000002">
    <property type="protein sequence ID" value="SFV20841.1"/>
    <property type="molecule type" value="Genomic_DNA"/>
</dbReference>
<comment type="similarity">
    <text evidence="2 4">Belongs to the NrdI family.</text>
</comment>
<dbReference type="HAMAP" id="MF_00128">
    <property type="entry name" value="NrdI"/>
    <property type="match status" value="1"/>
</dbReference>
<keyword evidence="6" id="KW-1185">Reference proteome</keyword>
<proteinExistence type="inferred from homology"/>
<dbReference type="NCBIfam" id="TIGR00333">
    <property type="entry name" value="nrdI"/>
    <property type="match status" value="1"/>
</dbReference>
<dbReference type="SUPFAM" id="SSF52218">
    <property type="entry name" value="Flavoproteins"/>
    <property type="match status" value="1"/>
</dbReference>
<sequence length="157" mass="17181">MRSALVERTTDTAEAESPRQVSARLIYFSSASGYTHRFVGKLGFAAEQVARLPLMTKEPTLLATEPFVLVLPTYGGGDGKGAVPKQVIKFLNVKANRDLIQGVIAGGNTNFYEAYCLAGDIVSAKCGVPLMYRFELMGTAEDVVAVREGLERFWEQR</sequence>
<dbReference type="Gene3D" id="3.40.50.360">
    <property type="match status" value="1"/>
</dbReference>
<evidence type="ECO:0000256" key="3">
    <source>
        <dbReference type="ARBA" id="ARBA00020129"/>
    </source>
</evidence>
<evidence type="ECO:0000256" key="2">
    <source>
        <dbReference type="ARBA" id="ARBA00009942"/>
    </source>
</evidence>
<dbReference type="PANTHER" id="PTHR37297:SF1">
    <property type="entry name" value="PROTEIN NRDI"/>
    <property type="match status" value="1"/>
</dbReference>
<accession>A0A1I7MFX7</accession>
<dbReference type="InterPro" id="IPR020852">
    <property type="entry name" value="RNR_Ib_NrdI_bac"/>
</dbReference>
<evidence type="ECO:0000256" key="1">
    <source>
        <dbReference type="ARBA" id="ARBA00003999"/>
    </source>
</evidence>